<organism evidence="2 3">
    <name type="scientific">Mycolicibacterium fortuitum</name>
    <name type="common">Mycobacterium fortuitum</name>
    <dbReference type="NCBI Taxonomy" id="1766"/>
    <lineage>
        <taxon>Bacteria</taxon>
        <taxon>Bacillati</taxon>
        <taxon>Actinomycetota</taxon>
        <taxon>Actinomycetes</taxon>
        <taxon>Mycobacteriales</taxon>
        <taxon>Mycobacteriaceae</taxon>
        <taxon>Mycolicibacterium</taxon>
    </lineage>
</organism>
<accession>A0AAE5AG17</accession>
<gene>
    <name evidence="2" type="ORF">R4485_34200</name>
</gene>
<feature type="signal peptide" evidence="1">
    <location>
        <begin position="1"/>
        <end position="17"/>
    </location>
</feature>
<feature type="non-terminal residue" evidence="2">
    <location>
        <position position="80"/>
    </location>
</feature>
<protein>
    <submittedName>
        <fullName evidence="2">Uncharacterized protein</fullName>
    </submittedName>
</protein>
<proteinExistence type="predicted"/>
<evidence type="ECO:0000313" key="3">
    <source>
        <dbReference type="Proteomes" id="UP001186041"/>
    </source>
</evidence>
<feature type="chain" id="PRO_5042247495" evidence="1">
    <location>
        <begin position="18"/>
        <end position="80"/>
    </location>
</feature>
<evidence type="ECO:0000313" key="2">
    <source>
        <dbReference type="EMBL" id="MDV7295213.1"/>
    </source>
</evidence>
<dbReference type="EMBL" id="JAWLVV010000061">
    <property type="protein sequence ID" value="MDV7295213.1"/>
    <property type="molecule type" value="Genomic_DNA"/>
</dbReference>
<name>A0AAE5AG17_MYCFO</name>
<comment type="caution">
    <text evidence="2">The sequence shown here is derived from an EMBL/GenBank/DDBJ whole genome shotgun (WGS) entry which is preliminary data.</text>
</comment>
<reference evidence="2" key="1">
    <citation type="submission" date="2023-10" db="EMBL/GenBank/DDBJ databases">
        <title>Mycolicibacterium fortuitum clinical isolates causing pulmonary infections in humans.</title>
        <authorList>
            <person name="Mejia-Ponce P.M."/>
            <person name="Zenteno-Cuevas R."/>
            <person name="Licona-Cassani C."/>
        </authorList>
    </citation>
    <scope>NUCLEOTIDE SEQUENCE</scope>
    <source>
        <strain evidence="2">M8</strain>
    </source>
</reference>
<keyword evidence="1" id="KW-0732">Signal</keyword>
<sequence length="80" mass="8434">MSGKCGLLATPTAIALAVGVAPTAPSEPNTPYWNGVYEGQGAMVSYANQVGWALPILSSSWSGTDRINLCDNLFADRYPE</sequence>
<dbReference type="AlphaFoldDB" id="A0AAE5AG17"/>
<dbReference type="RefSeq" id="WP_317722839.1">
    <property type="nucleotide sequence ID" value="NZ_JAWLVK010000002.1"/>
</dbReference>
<dbReference type="Proteomes" id="UP001186041">
    <property type="component" value="Unassembled WGS sequence"/>
</dbReference>
<evidence type="ECO:0000256" key="1">
    <source>
        <dbReference type="SAM" id="SignalP"/>
    </source>
</evidence>